<sequence length="193" mass="22003">MSRRGPCKTAPARLAQARLQQRLRRAAANSYIVRLEATVQDLQHENARLEVQAAARQNQADTVERPLDRTMCANVATAYFKACRLGAGSAEHRAVLEHLISQSIVLTNGRGLAEFWTQWHRYTTFFGELEMVCDRMQVVQGDDVDTVQCHGRLLVRVHRETLRHLFPLVLGNEHLAQRLIGRRLEVLWGARQT</sequence>
<feature type="coiled-coil region" evidence="1">
    <location>
        <begin position="32"/>
        <end position="59"/>
    </location>
</feature>
<comment type="caution">
    <text evidence="2">The sequence shown here is derived from an EMBL/GenBank/DDBJ whole genome shotgun (WGS) entry which is preliminary data.</text>
</comment>
<keyword evidence="1" id="KW-0175">Coiled coil</keyword>
<proteinExistence type="predicted"/>
<reference evidence="2 3" key="1">
    <citation type="journal article" date="2014" name="Genome Biol. Evol.">
        <title>The secreted proteins of Achlya hypogyna and Thraustotheca clavata identify the ancestral oomycete secretome and reveal gene acquisitions by horizontal gene transfer.</title>
        <authorList>
            <person name="Misner I."/>
            <person name="Blouin N."/>
            <person name="Leonard G."/>
            <person name="Richards T.A."/>
            <person name="Lane C.E."/>
        </authorList>
    </citation>
    <scope>NUCLEOTIDE SEQUENCE [LARGE SCALE GENOMIC DNA]</scope>
    <source>
        <strain evidence="2 3">ATCC 48635</strain>
    </source>
</reference>
<keyword evidence="3" id="KW-1185">Reference proteome</keyword>
<dbReference type="OrthoDB" id="73270at2759"/>
<evidence type="ECO:0000256" key="1">
    <source>
        <dbReference type="SAM" id="Coils"/>
    </source>
</evidence>
<protein>
    <recommendedName>
        <fullName evidence="4">BZIP domain-containing protein</fullName>
    </recommendedName>
</protein>
<dbReference type="EMBL" id="JNBR01001383">
    <property type="protein sequence ID" value="OQR88351.1"/>
    <property type="molecule type" value="Genomic_DNA"/>
</dbReference>
<evidence type="ECO:0000313" key="2">
    <source>
        <dbReference type="EMBL" id="OQR88351.1"/>
    </source>
</evidence>
<evidence type="ECO:0008006" key="4">
    <source>
        <dbReference type="Google" id="ProtNLM"/>
    </source>
</evidence>
<gene>
    <name evidence="2" type="ORF">ACHHYP_20305</name>
</gene>
<dbReference type="Proteomes" id="UP000243579">
    <property type="component" value="Unassembled WGS sequence"/>
</dbReference>
<dbReference type="AlphaFoldDB" id="A0A1V9YRP7"/>
<organism evidence="2 3">
    <name type="scientific">Achlya hypogyna</name>
    <name type="common">Oomycete</name>
    <name type="synonym">Protoachlya hypogyna</name>
    <dbReference type="NCBI Taxonomy" id="1202772"/>
    <lineage>
        <taxon>Eukaryota</taxon>
        <taxon>Sar</taxon>
        <taxon>Stramenopiles</taxon>
        <taxon>Oomycota</taxon>
        <taxon>Saprolegniomycetes</taxon>
        <taxon>Saprolegniales</taxon>
        <taxon>Achlyaceae</taxon>
        <taxon>Achlya</taxon>
    </lineage>
</organism>
<evidence type="ECO:0000313" key="3">
    <source>
        <dbReference type="Proteomes" id="UP000243579"/>
    </source>
</evidence>
<accession>A0A1V9YRP7</accession>
<name>A0A1V9YRP7_ACHHY</name>